<feature type="transmembrane region" description="Helical" evidence="1">
    <location>
        <begin position="261"/>
        <end position="282"/>
    </location>
</feature>
<proteinExistence type="predicted"/>
<dbReference type="RefSeq" id="WP_244034517.1">
    <property type="nucleotide sequence ID" value="NZ_JAAECS010000004.1"/>
</dbReference>
<accession>A0ABT0ASF0</accession>
<dbReference type="EMBL" id="JAAECS010000004">
    <property type="protein sequence ID" value="MCJ1989624.1"/>
    <property type="molecule type" value="Genomic_DNA"/>
</dbReference>
<feature type="transmembrane region" description="Helical" evidence="1">
    <location>
        <begin position="216"/>
        <end position="241"/>
    </location>
</feature>
<name>A0ABT0ASF0_9LACT</name>
<keyword evidence="1" id="KW-0812">Transmembrane</keyword>
<evidence type="ECO:0000256" key="1">
    <source>
        <dbReference type="SAM" id="Phobius"/>
    </source>
</evidence>
<comment type="caution">
    <text evidence="2">The sequence shown here is derived from an EMBL/GenBank/DDBJ whole genome shotgun (WGS) entry which is preliminary data.</text>
</comment>
<evidence type="ECO:0000313" key="3">
    <source>
        <dbReference type="Proteomes" id="UP001522450"/>
    </source>
</evidence>
<feature type="transmembrane region" description="Helical" evidence="1">
    <location>
        <begin position="168"/>
        <end position="189"/>
    </location>
</feature>
<feature type="transmembrane region" description="Helical" evidence="1">
    <location>
        <begin position="294"/>
        <end position="310"/>
    </location>
</feature>
<keyword evidence="1" id="KW-0472">Membrane</keyword>
<reference evidence="2 3" key="1">
    <citation type="journal article" date="2022" name="Microbiol. Res.">
        <title>Comparative genome analysis, predicted lifestyle and antimicrobial strategies of Lactococcus carnosus and Lactococcus paracarnosus isolated from meat.</title>
        <authorList>
            <person name="Werum V."/>
            <person name="Ehrmann M."/>
            <person name="Vogel R."/>
            <person name="Hilgarth M."/>
        </authorList>
    </citation>
    <scope>NUCLEOTIDE SEQUENCE [LARGE SCALE GENOMIC DNA]</scope>
    <source>
        <strain evidence="2 3">TMW22177</strain>
    </source>
</reference>
<dbReference type="Proteomes" id="UP001522450">
    <property type="component" value="Unassembled WGS sequence"/>
</dbReference>
<evidence type="ECO:0000313" key="2">
    <source>
        <dbReference type="EMBL" id="MCJ1989624.1"/>
    </source>
</evidence>
<feature type="transmembrane region" description="Helical" evidence="1">
    <location>
        <begin position="344"/>
        <end position="367"/>
    </location>
</feature>
<protein>
    <submittedName>
        <fullName evidence="2">ABC transporter permease</fullName>
    </submittedName>
</protein>
<sequence length="378" mass="42019">MTLTYFELKRFIKNPKNKICLAILVLFFLVLFGFNQLSVNQQFKTMTLASTTTNLQQTKQSVAAIKTQVASAPEDTMLAKQLILSQEQEKMLSEQLKALTADDLDRFATLAYEADLAALKSGDMAGSDDDQNRLNSSNYYLAVKAVGGKMGLMANDAADASFKTGSAILHWLSATTLLVLITVLISDVVSSDIESSQIRFYQLIGGRKFRQLVLKLLLPIGVVGVVTVLTFAGIYLISGLLNGFGTWHYPYSLSDGSIFSIWQLSLKSLGLFLVSLLFIGSLGQLLSLIFKKSLVVIGLIVVCLTGFLTLEREVWFQPFKKFIPFEYLGYGRLINDIKILPDHFLLIGVVYLAGLSLIFLSISAYLYHQYYYRKVGKL</sequence>
<keyword evidence="3" id="KW-1185">Reference proteome</keyword>
<gene>
    <name evidence="2" type="ORF">GYN21_05250</name>
</gene>
<organism evidence="2 3">
    <name type="scientific">Pseudolactococcus carnosus</name>
    <dbReference type="NCBI Taxonomy" id="2749961"/>
    <lineage>
        <taxon>Bacteria</taxon>
        <taxon>Bacillati</taxon>
        <taxon>Bacillota</taxon>
        <taxon>Bacilli</taxon>
        <taxon>Lactobacillales</taxon>
        <taxon>Streptococcaceae</taxon>
        <taxon>Pseudolactococcus</taxon>
    </lineage>
</organism>
<keyword evidence="1" id="KW-1133">Transmembrane helix</keyword>